<dbReference type="SMART" id="SM00347">
    <property type="entry name" value="HTH_MARR"/>
    <property type="match status" value="1"/>
</dbReference>
<keyword evidence="3" id="KW-1185">Reference proteome</keyword>
<dbReference type="Pfam" id="PF12802">
    <property type="entry name" value="MarR_2"/>
    <property type="match status" value="1"/>
</dbReference>
<dbReference type="PANTHER" id="PTHR33164">
    <property type="entry name" value="TRANSCRIPTIONAL REGULATOR, MARR FAMILY"/>
    <property type="match status" value="1"/>
</dbReference>
<evidence type="ECO:0000259" key="1">
    <source>
        <dbReference type="PROSITE" id="PS50995"/>
    </source>
</evidence>
<dbReference type="PROSITE" id="PS50995">
    <property type="entry name" value="HTH_MARR_2"/>
    <property type="match status" value="1"/>
</dbReference>
<dbReference type="InterPro" id="IPR036388">
    <property type="entry name" value="WH-like_DNA-bd_sf"/>
</dbReference>
<dbReference type="EMBL" id="FXXP01000001">
    <property type="protein sequence ID" value="SMX27373.1"/>
    <property type="molecule type" value="Genomic_DNA"/>
</dbReference>
<dbReference type="SUPFAM" id="SSF46785">
    <property type="entry name" value="Winged helix' DNA-binding domain"/>
    <property type="match status" value="1"/>
</dbReference>
<dbReference type="InterPro" id="IPR039422">
    <property type="entry name" value="MarR/SlyA-like"/>
</dbReference>
<proteinExistence type="predicted"/>
<name>A0A238JAG8_9RHOB</name>
<dbReference type="InterPro" id="IPR036390">
    <property type="entry name" value="WH_DNA-bd_sf"/>
</dbReference>
<dbReference type="GO" id="GO:0006950">
    <property type="term" value="P:response to stress"/>
    <property type="evidence" value="ECO:0007669"/>
    <property type="project" value="TreeGrafter"/>
</dbReference>
<feature type="domain" description="HTH marR-type" evidence="1">
    <location>
        <begin position="26"/>
        <end position="165"/>
    </location>
</feature>
<dbReference type="InterPro" id="IPR000835">
    <property type="entry name" value="HTH_MarR-typ"/>
</dbReference>
<dbReference type="Gene3D" id="1.10.10.10">
    <property type="entry name" value="Winged helix-like DNA-binding domain superfamily/Winged helix DNA-binding domain"/>
    <property type="match status" value="1"/>
</dbReference>
<dbReference type="OrthoDB" id="7349109at2"/>
<organism evidence="2 3">
    <name type="scientific">Pelagimonas phthalicica</name>
    <dbReference type="NCBI Taxonomy" id="1037362"/>
    <lineage>
        <taxon>Bacteria</taxon>
        <taxon>Pseudomonadati</taxon>
        <taxon>Pseudomonadota</taxon>
        <taxon>Alphaproteobacteria</taxon>
        <taxon>Rhodobacterales</taxon>
        <taxon>Roseobacteraceae</taxon>
        <taxon>Pelagimonas</taxon>
    </lineage>
</organism>
<dbReference type="AlphaFoldDB" id="A0A238JAG8"/>
<dbReference type="PANTHER" id="PTHR33164:SF101">
    <property type="entry name" value="TRANSCRIPTIONAL REPRESSOR MPRA"/>
    <property type="match status" value="1"/>
</dbReference>
<dbReference type="GO" id="GO:0003700">
    <property type="term" value="F:DNA-binding transcription factor activity"/>
    <property type="evidence" value="ECO:0007669"/>
    <property type="project" value="InterPro"/>
</dbReference>
<evidence type="ECO:0000313" key="2">
    <source>
        <dbReference type="EMBL" id="SMX27373.1"/>
    </source>
</evidence>
<sequence length="179" mass="19749">MTQPTDLPRPFPLTASRSALLKDGEDHELRQLLYEVTALSARIEAMRAQFSKRLGISSPQYSILLYVAQNQGRDGLTLTAIAEALHVSGPHVTKESKALVEMGLLQKRPNPADGRSSLLQSTKKSDHAIAELAPILRAVNDSLFQSLSAERFTELVSSVHDTLLDADRTLARLPYFLDQ</sequence>
<accession>A0A238JAG8</accession>
<gene>
    <name evidence="2" type="ORF">TRP8649_01478</name>
</gene>
<dbReference type="Proteomes" id="UP000225972">
    <property type="component" value="Unassembled WGS sequence"/>
</dbReference>
<evidence type="ECO:0000313" key="3">
    <source>
        <dbReference type="Proteomes" id="UP000225972"/>
    </source>
</evidence>
<reference evidence="3" key="1">
    <citation type="submission" date="2017-05" db="EMBL/GenBank/DDBJ databases">
        <authorList>
            <person name="Rodrigo-Torres L."/>
            <person name="Arahal R. D."/>
            <person name="Lucena T."/>
        </authorList>
    </citation>
    <scope>NUCLEOTIDE SEQUENCE [LARGE SCALE GENOMIC DNA]</scope>
    <source>
        <strain evidence="3">CECT 8649</strain>
    </source>
</reference>
<protein>
    <submittedName>
        <fullName evidence="2">MarR family protein</fullName>
    </submittedName>
</protein>
<dbReference type="RefSeq" id="WP_099243527.1">
    <property type="nucleotide sequence ID" value="NZ_FXXP01000001.1"/>
</dbReference>